<dbReference type="EMBL" id="UOEC01000157">
    <property type="protein sequence ID" value="VAV98960.1"/>
    <property type="molecule type" value="Genomic_DNA"/>
</dbReference>
<organism evidence="1">
    <name type="scientific">hydrothermal vent metagenome</name>
    <dbReference type="NCBI Taxonomy" id="652676"/>
    <lineage>
        <taxon>unclassified sequences</taxon>
        <taxon>metagenomes</taxon>
        <taxon>ecological metagenomes</taxon>
    </lineage>
</organism>
<gene>
    <name evidence="1" type="ORF">MNBD_ALPHA08-1783</name>
</gene>
<reference evidence="1" key="1">
    <citation type="submission" date="2018-06" db="EMBL/GenBank/DDBJ databases">
        <authorList>
            <person name="Zhirakovskaya E."/>
        </authorList>
    </citation>
    <scope>NUCLEOTIDE SEQUENCE</scope>
</reference>
<accession>A0A3B0RZE0</accession>
<protein>
    <submittedName>
        <fullName evidence="1">Uncharacterized protein</fullName>
    </submittedName>
</protein>
<name>A0A3B0RZE0_9ZZZZ</name>
<proteinExistence type="predicted"/>
<evidence type="ECO:0000313" key="1">
    <source>
        <dbReference type="EMBL" id="VAV98960.1"/>
    </source>
</evidence>
<sequence>MLFLRKYILAAIALALFYSQTLISSSFADSPKFRKIEISGGINAATLYVNQDGNRWTQIVDYGRVIIPLYVDIEMSRGYIEFYRIGRNLTDGAVRGILLTHQNNNSGTLYERDVDSSTSVNKTTDIAVGGGARL</sequence>
<feature type="non-terminal residue" evidence="1">
    <location>
        <position position="134"/>
    </location>
</feature>
<dbReference type="AlphaFoldDB" id="A0A3B0RZE0"/>